<keyword evidence="8" id="KW-1185">Reference proteome</keyword>
<dbReference type="InterPro" id="IPR001851">
    <property type="entry name" value="ABC_transp_permease"/>
</dbReference>
<evidence type="ECO:0000256" key="5">
    <source>
        <dbReference type="ARBA" id="ARBA00023136"/>
    </source>
</evidence>
<dbReference type="RefSeq" id="WP_188609603.1">
    <property type="nucleotide sequence ID" value="NZ_BMGG01000004.1"/>
</dbReference>
<gene>
    <name evidence="7" type="ORF">GCM10010994_26200</name>
</gene>
<feature type="transmembrane region" description="Helical" evidence="6">
    <location>
        <begin position="111"/>
        <end position="128"/>
    </location>
</feature>
<dbReference type="GO" id="GO:0005886">
    <property type="term" value="C:plasma membrane"/>
    <property type="evidence" value="ECO:0007669"/>
    <property type="project" value="UniProtKB-SubCell"/>
</dbReference>
<evidence type="ECO:0008006" key="9">
    <source>
        <dbReference type="Google" id="ProtNLM"/>
    </source>
</evidence>
<evidence type="ECO:0000256" key="3">
    <source>
        <dbReference type="ARBA" id="ARBA00022692"/>
    </source>
</evidence>
<feature type="transmembrane region" description="Helical" evidence="6">
    <location>
        <begin position="154"/>
        <end position="171"/>
    </location>
</feature>
<evidence type="ECO:0000313" key="8">
    <source>
        <dbReference type="Proteomes" id="UP000637002"/>
    </source>
</evidence>
<evidence type="ECO:0000256" key="1">
    <source>
        <dbReference type="ARBA" id="ARBA00004651"/>
    </source>
</evidence>
<dbReference type="PANTHER" id="PTHR30482:SF10">
    <property type="entry name" value="HIGH-AFFINITY BRANCHED-CHAIN AMINO ACID TRANSPORT PROTEIN BRAE"/>
    <property type="match status" value="1"/>
</dbReference>
<dbReference type="PANTHER" id="PTHR30482">
    <property type="entry name" value="HIGH-AFFINITY BRANCHED-CHAIN AMINO ACID TRANSPORT SYSTEM PERMEASE"/>
    <property type="match status" value="1"/>
</dbReference>
<comment type="subcellular location">
    <subcellularLocation>
        <location evidence="1">Cell membrane</location>
        <topology evidence="1">Multi-pass membrane protein</topology>
    </subcellularLocation>
</comment>
<dbReference type="InterPro" id="IPR043428">
    <property type="entry name" value="LivM-like"/>
</dbReference>
<dbReference type="Pfam" id="PF02653">
    <property type="entry name" value="BPD_transp_2"/>
    <property type="match status" value="1"/>
</dbReference>
<keyword evidence="5 6" id="KW-0472">Membrane</keyword>
<dbReference type="Proteomes" id="UP000637002">
    <property type="component" value="Unassembled WGS sequence"/>
</dbReference>
<reference evidence="7" key="1">
    <citation type="journal article" date="2014" name="Int. J. Syst. Evol. Microbiol.">
        <title>Complete genome sequence of Corynebacterium casei LMG S-19264T (=DSM 44701T), isolated from a smear-ripened cheese.</title>
        <authorList>
            <consortium name="US DOE Joint Genome Institute (JGI-PGF)"/>
            <person name="Walter F."/>
            <person name="Albersmeier A."/>
            <person name="Kalinowski J."/>
            <person name="Ruckert C."/>
        </authorList>
    </citation>
    <scope>NUCLEOTIDE SEQUENCE</scope>
    <source>
        <strain evidence="7">CGMCC 1.12919</strain>
    </source>
</reference>
<reference evidence="7" key="2">
    <citation type="submission" date="2020-09" db="EMBL/GenBank/DDBJ databases">
        <authorList>
            <person name="Sun Q."/>
            <person name="Zhou Y."/>
        </authorList>
    </citation>
    <scope>NUCLEOTIDE SEQUENCE</scope>
    <source>
        <strain evidence="7">CGMCC 1.12919</strain>
    </source>
</reference>
<feature type="transmembrane region" description="Helical" evidence="6">
    <location>
        <begin position="279"/>
        <end position="299"/>
    </location>
</feature>
<dbReference type="EMBL" id="BMGG01000004">
    <property type="protein sequence ID" value="GGC66374.1"/>
    <property type="molecule type" value="Genomic_DNA"/>
</dbReference>
<comment type="caution">
    <text evidence="7">The sequence shown here is derived from an EMBL/GenBank/DDBJ whole genome shotgun (WGS) entry which is preliminary data.</text>
</comment>
<organism evidence="7 8">
    <name type="scientific">Chelatococcus reniformis</name>
    <dbReference type="NCBI Taxonomy" id="1494448"/>
    <lineage>
        <taxon>Bacteria</taxon>
        <taxon>Pseudomonadati</taxon>
        <taxon>Pseudomonadota</taxon>
        <taxon>Alphaproteobacteria</taxon>
        <taxon>Hyphomicrobiales</taxon>
        <taxon>Chelatococcaceae</taxon>
        <taxon>Chelatococcus</taxon>
    </lineage>
</organism>
<feature type="transmembrane region" description="Helical" evidence="6">
    <location>
        <begin position="204"/>
        <end position="223"/>
    </location>
</feature>
<feature type="transmembrane region" description="Helical" evidence="6">
    <location>
        <begin position="36"/>
        <end position="56"/>
    </location>
</feature>
<accession>A0A916XFA8</accession>
<name>A0A916XFA8_9HYPH</name>
<feature type="transmembrane region" description="Helical" evidence="6">
    <location>
        <begin position="243"/>
        <end position="267"/>
    </location>
</feature>
<keyword evidence="2" id="KW-1003">Cell membrane</keyword>
<dbReference type="GO" id="GO:0015658">
    <property type="term" value="F:branched-chain amino acid transmembrane transporter activity"/>
    <property type="evidence" value="ECO:0007669"/>
    <property type="project" value="InterPro"/>
</dbReference>
<evidence type="ECO:0000256" key="2">
    <source>
        <dbReference type="ARBA" id="ARBA00022475"/>
    </source>
</evidence>
<keyword evidence="3 6" id="KW-0812">Transmembrane</keyword>
<evidence type="ECO:0000256" key="6">
    <source>
        <dbReference type="SAM" id="Phobius"/>
    </source>
</evidence>
<keyword evidence="4 6" id="KW-1133">Transmembrane helix</keyword>
<dbReference type="AlphaFoldDB" id="A0A916XFA8"/>
<sequence length="327" mass="33762">MTFWANHRNTLIAIAAVLIAAPFVASRPVWLDSAVILGVYALLALSVGISYGQAGILTMSQGAFASVGAYAAALCSARWGWPPFTDLVLAMLLPAVLAYGVGRVVTRLSPLATALATLALGSVISIYIRHADDLTGGYVGFAGIPAIGFIDTPLEYAVLAWLLVIAVVYGYENLMRSAHGRALNVLQQDQARARADGIDVARSMSAAFALSAAIAGIAGWLYAHYVSVLSPESLDTNISVTALLMAVVGGAGYVLGPIIGTVLFDTLTRLLPAAELQGLFYGLALVVILLVARTGLMGLGEQLIGAARSGLGRRAAPAAGLPARAAS</sequence>
<dbReference type="CDD" id="cd06581">
    <property type="entry name" value="TM_PBP1_LivM_like"/>
    <property type="match status" value="1"/>
</dbReference>
<feature type="transmembrane region" description="Helical" evidence="6">
    <location>
        <begin position="87"/>
        <end position="104"/>
    </location>
</feature>
<evidence type="ECO:0000256" key="4">
    <source>
        <dbReference type="ARBA" id="ARBA00022989"/>
    </source>
</evidence>
<evidence type="ECO:0000313" key="7">
    <source>
        <dbReference type="EMBL" id="GGC66374.1"/>
    </source>
</evidence>
<protein>
    <recommendedName>
        <fullName evidence="9">Branched-chain amino acid ABC transporter permease</fullName>
    </recommendedName>
</protein>
<proteinExistence type="predicted"/>